<organism evidence="1 2">
    <name type="scientific">Bacillus selenitireducens (strain ATCC 700615 / DSM 15326 / MLS10)</name>
    <dbReference type="NCBI Taxonomy" id="439292"/>
    <lineage>
        <taxon>Bacteria</taxon>
        <taxon>Bacillati</taxon>
        <taxon>Bacillota</taxon>
        <taxon>Bacilli</taxon>
        <taxon>Bacillales</taxon>
        <taxon>Bacillaceae</taxon>
        <taxon>Salisediminibacterium</taxon>
    </lineage>
</organism>
<dbReference type="InterPro" id="IPR054834">
    <property type="entry name" value="SAMP1_3"/>
</dbReference>
<keyword evidence="2" id="KW-1185">Reference proteome</keyword>
<dbReference type="InterPro" id="IPR016155">
    <property type="entry name" value="Mopterin_synth/thiamin_S_b"/>
</dbReference>
<dbReference type="InterPro" id="IPR010038">
    <property type="entry name" value="MoaD_arc-typ"/>
</dbReference>
<dbReference type="RefSeq" id="WP_013173142.1">
    <property type="nucleotide sequence ID" value="NC_014219.1"/>
</dbReference>
<dbReference type="OrthoDB" id="2112016at2"/>
<evidence type="ECO:0000313" key="1">
    <source>
        <dbReference type="EMBL" id="ADH99720.1"/>
    </source>
</evidence>
<name>D6XVI2_BACIE</name>
<dbReference type="KEGG" id="bse:Bsel_2216"/>
<dbReference type="CDD" id="cd17505">
    <property type="entry name" value="Ubl_SAMP1_like"/>
    <property type="match status" value="1"/>
</dbReference>
<dbReference type="STRING" id="439292.Bsel_2216"/>
<dbReference type="InterPro" id="IPR052045">
    <property type="entry name" value="Sulfur_Carrier/Prot_Modifier"/>
</dbReference>
<gene>
    <name evidence="1" type="ordered locus">Bsel_2216</name>
</gene>
<accession>D6XVI2</accession>
<protein>
    <submittedName>
        <fullName evidence="1">MoaD family protein</fullName>
    </submittedName>
</protein>
<dbReference type="InterPro" id="IPR012675">
    <property type="entry name" value="Beta-grasp_dom_sf"/>
</dbReference>
<dbReference type="Proteomes" id="UP000000271">
    <property type="component" value="Chromosome"/>
</dbReference>
<dbReference type="Pfam" id="PF02597">
    <property type="entry name" value="ThiS"/>
    <property type="match status" value="1"/>
</dbReference>
<dbReference type="Gene3D" id="3.10.20.30">
    <property type="match status" value="1"/>
</dbReference>
<proteinExistence type="predicted"/>
<dbReference type="NCBIfam" id="NF041918">
    <property type="entry name" value="SAMP1"/>
    <property type="match status" value="1"/>
</dbReference>
<reference evidence="1" key="1">
    <citation type="submission" date="2009-10" db="EMBL/GenBank/DDBJ databases">
        <title>Complete sequence of Bacillus selenitireducens MLS10.</title>
        <authorList>
            <consortium name="US DOE Joint Genome Institute"/>
            <person name="Lucas S."/>
            <person name="Copeland A."/>
            <person name="Lapidus A."/>
            <person name="Glavina del Rio T."/>
            <person name="Dalin E."/>
            <person name="Tice H."/>
            <person name="Bruce D."/>
            <person name="Goodwin L."/>
            <person name="Pitluck S."/>
            <person name="Sims D."/>
            <person name="Brettin T."/>
            <person name="Detter J.C."/>
            <person name="Han C."/>
            <person name="Larimer F."/>
            <person name="Land M."/>
            <person name="Hauser L."/>
            <person name="Kyrpides N."/>
            <person name="Ovchinnikova G."/>
            <person name="Stolz J."/>
        </authorList>
    </citation>
    <scope>NUCLEOTIDE SEQUENCE [LARGE SCALE GENOMIC DNA]</scope>
    <source>
        <strain evidence="1">MLS10</strain>
    </source>
</reference>
<dbReference type="SUPFAM" id="SSF54285">
    <property type="entry name" value="MoaD/ThiS"/>
    <property type="match status" value="1"/>
</dbReference>
<dbReference type="NCBIfam" id="TIGR01687">
    <property type="entry name" value="moaD_arch"/>
    <property type="match status" value="1"/>
</dbReference>
<evidence type="ECO:0000313" key="2">
    <source>
        <dbReference type="Proteomes" id="UP000000271"/>
    </source>
</evidence>
<dbReference type="PANTHER" id="PTHR38031">
    <property type="entry name" value="SULFUR CARRIER PROTEIN SLR0821-RELATED"/>
    <property type="match status" value="1"/>
</dbReference>
<sequence length="94" mass="10846">MMEKEFKVFATFREICGGKTVSIAYNENEPIDHLLDKLIERFPAMHEELFTEERQIRQHVHVFINGRNVIHLDGLETIVKPEDELALFPPVAGG</sequence>
<dbReference type="HOGENOM" id="CLU_114601_1_2_9"/>
<dbReference type="eggNOG" id="COG1977">
    <property type="taxonomic scope" value="Bacteria"/>
</dbReference>
<dbReference type="InterPro" id="IPR003749">
    <property type="entry name" value="ThiS/MoaD-like"/>
</dbReference>
<dbReference type="AlphaFoldDB" id="D6XVI2"/>
<dbReference type="PANTHER" id="PTHR38031:SF1">
    <property type="entry name" value="SULFUR CARRIER PROTEIN CYSO"/>
    <property type="match status" value="1"/>
</dbReference>
<dbReference type="EMBL" id="CP001791">
    <property type="protein sequence ID" value="ADH99720.1"/>
    <property type="molecule type" value="Genomic_DNA"/>
</dbReference>